<evidence type="ECO:0000256" key="8">
    <source>
        <dbReference type="ARBA" id="ARBA00048679"/>
    </source>
</evidence>
<dbReference type="InterPro" id="IPR051334">
    <property type="entry name" value="SRPK"/>
</dbReference>
<dbReference type="GO" id="GO:0000245">
    <property type="term" value="P:spliceosomal complex assembly"/>
    <property type="evidence" value="ECO:0007669"/>
    <property type="project" value="TreeGrafter"/>
</dbReference>
<dbReference type="PANTHER" id="PTHR47634">
    <property type="entry name" value="PROTEIN KINASE DOMAIN-CONTAINING PROTEIN-RELATED"/>
    <property type="match status" value="1"/>
</dbReference>
<feature type="region of interest" description="Disordered" evidence="9">
    <location>
        <begin position="341"/>
        <end position="523"/>
    </location>
</feature>
<organism evidence="11 12">
    <name type="scientific">Hermanssonia centrifuga</name>
    <dbReference type="NCBI Taxonomy" id="98765"/>
    <lineage>
        <taxon>Eukaryota</taxon>
        <taxon>Fungi</taxon>
        <taxon>Dikarya</taxon>
        <taxon>Basidiomycota</taxon>
        <taxon>Agaricomycotina</taxon>
        <taxon>Agaricomycetes</taxon>
        <taxon>Polyporales</taxon>
        <taxon>Meruliaceae</taxon>
        <taxon>Hermanssonia</taxon>
    </lineage>
</organism>
<proteinExistence type="predicted"/>
<dbReference type="Pfam" id="PF00069">
    <property type="entry name" value="Pkinase"/>
    <property type="match status" value="2"/>
</dbReference>
<dbReference type="FunFam" id="1.10.510.10:FF:000275">
    <property type="entry name" value="SRSF protein kinase 2 isoform X3"/>
    <property type="match status" value="1"/>
</dbReference>
<dbReference type="PROSITE" id="PS50011">
    <property type="entry name" value="PROTEIN_KINASE_DOM"/>
    <property type="match status" value="1"/>
</dbReference>
<dbReference type="GO" id="GO:0050684">
    <property type="term" value="P:regulation of mRNA processing"/>
    <property type="evidence" value="ECO:0007669"/>
    <property type="project" value="TreeGrafter"/>
</dbReference>
<dbReference type="EMBL" id="MLYV02000082">
    <property type="protein sequence ID" value="PSS37098.1"/>
    <property type="molecule type" value="Genomic_DNA"/>
</dbReference>
<protein>
    <recommendedName>
        <fullName evidence="1">non-specific serine/threonine protein kinase</fullName>
        <ecNumber evidence="1">2.7.11.1</ecNumber>
    </recommendedName>
</protein>
<evidence type="ECO:0000313" key="11">
    <source>
        <dbReference type="EMBL" id="PSS37098.1"/>
    </source>
</evidence>
<name>A0A2R6S487_9APHY</name>
<feature type="compositionally biased region" description="Polar residues" evidence="9">
    <location>
        <begin position="455"/>
        <end position="469"/>
    </location>
</feature>
<keyword evidence="4" id="KW-0547">Nucleotide-binding</keyword>
<evidence type="ECO:0000256" key="6">
    <source>
        <dbReference type="ARBA" id="ARBA00022840"/>
    </source>
</evidence>
<dbReference type="SMART" id="SM00220">
    <property type="entry name" value="S_TKc"/>
    <property type="match status" value="1"/>
</dbReference>
<feature type="compositionally biased region" description="Low complexity" evidence="9">
    <location>
        <begin position="490"/>
        <end position="523"/>
    </location>
</feature>
<evidence type="ECO:0000256" key="2">
    <source>
        <dbReference type="ARBA" id="ARBA00022527"/>
    </source>
</evidence>
<dbReference type="GO" id="GO:0004674">
    <property type="term" value="F:protein serine/threonine kinase activity"/>
    <property type="evidence" value="ECO:0007669"/>
    <property type="project" value="UniProtKB-KW"/>
</dbReference>
<keyword evidence="5" id="KW-0418">Kinase</keyword>
<evidence type="ECO:0000256" key="3">
    <source>
        <dbReference type="ARBA" id="ARBA00022679"/>
    </source>
</evidence>
<dbReference type="GO" id="GO:0005737">
    <property type="term" value="C:cytoplasm"/>
    <property type="evidence" value="ECO:0007669"/>
    <property type="project" value="TreeGrafter"/>
</dbReference>
<evidence type="ECO:0000256" key="5">
    <source>
        <dbReference type="ARBA" id="ARBA00022777"/>
    </source>
</evidence>
<dbReference type="InterPro" id="IPR008271">
    <property type="entry name" value="Ser/Thr_kinase_AS"/>
</dbReference>
<comment type="caution">
    <text evidence="11">The sequence shown here is derived from an EMBL/GenBank/DDBJ whole genome shotgun (WGS) entry which is preliminary data.</text>
</comment>
<evidence type="ECO:0000256" key="1">
    <source>
        <dbReference type="ARBA" id="ARBA00012513"/>
    </source>
</evidence>
<evidence type="ECO:0000256" key="7">
    <source>
        <dbReference type="ARBA" id="ARBA00047899"/>
    </source>
</evidence>
<dbReference type="Proteomes" id="UP000186601">
    <property type="component" value="Unassembled WGS sequence"/>
</dbReference>
<dbReference type="GO" id="GO:0005634">
    <property type="term" value="C:nucleus"/>
    <property type="evidence" value="ECO:0007669"/>
    <property type="project" value="TreeGrafter"/>
</dbReference>
<comment type="catalytic activity">
    <reaction evidence="7">
        <text>L-threonyl-[protein] + ATP = O-phospho-L-threonyl-[protein] + ADP + H(+)</text>
        <dbReference type="Rhea" id="RHEA:46608"/>
        <dbReference type="Rhea" id="RHEA-COMP:11060"/>
        <dbReference type="Rhea" id="RHEA-COMP:11605"/>
        <dbReference type="ChEBI" id="CHEBI:15378"/>
        <dbReference type="ChEBI" id="CHEBI:30013"/>
        <dbReference type="ChEBI" id="CHEBI:30616"/>
        <dbReference type="ChEBI" id="CHEBI:61977"/>
        <dbReference type="ChEBI" id="CHEBI:456216"/>
        <dbReference type="EC" id="2.7.11.1"/>
    </reaction>
</comment>
<dbReference type="Gene3D" id="3.30.200.20">
    <property type="entry name" value="Phosphorylase Kinase, domain 1"/>
    <property type="match status" value="1"/>
</dbReference>
<gene>
    <name evidence="11" type="ORF">PHLCEN_2v1064</name>
</gene>
<sequence>MAPKQPCAKYQYVVTSQGPKILPVPEAHSKDEESPADYNAGGYLQVKVRDTFKDSRYTVLRKLGTNRHSALKVVKSAGRYAETARDEIKLLRQVMAANPIHPGRDHVVSFLDSFNHSPTTQSLAAFAGSDPHTQLTSNVKALSSSPSSSSSADVHICIVFEPLGENLLALIARHKQTGVPPALVKVITKQVLMGLQYLHEECQLVHTDIKPENIMISIPDVETHIQQELTSSPSPTSRNVGVPPKQGTRASVAIPARTIPYSLNTSGLAHTPSPTKAKPIEKHVQIFDSKPLLSPSSSASWTSRSLFAGLAKMRDEPGVDSLKAVGTKGKGKGKTIAVDTVLGKQTSSDSSEDSDLSSGPSSIAVSSSVATSCTPPTSIGSVSGAFEKVSMMSPVDGKGKGKSSNLTQVQLEGEDESGRCTCGDEAIMGQSEATSTTTVNGDSRSEDGHNHTHKSNLPISGPSLLSQTAPLDLHPHRPHCSTHSNRNADVSPSPSAPLSQSPVVEPLSTSPSASPTPMPTSTAPLLSVKIADLGNATPLHKHYTEEIQTRQYRSPEAILGRSDWGATADVWSLACVVFELLTAEYLFDPQSQGELFGKDDDHCAQIIELLGKWPSEVVWGGRYSREIFDGSGNLRYIRNLKPWPFKRVMVEKYSWSETDADALCEFLLPMLNIDHRSRARACDMLNHRWLEVDVEAELKQLEG</sequence>
<dbReference type="GO" id="GO:0005524">
    <property type="term" value="F:ATP binding"/>
    <property type="evidence" value="ECO:0007669"/>
    <property type="project" value="UniProtKB-KW"/>
</dbReference>
<dbReference type="InterPro" id="IPR011009">
    <property type="entry name" value="Kinase-like_dom_sf"/>
</dbReference>
<accession>A0A2R6S487</accession>
<dbReference type="OrthoDB" id="2649at2759"/>
<keyword evidence="12" id="KW-1185">Reference proteome</keyword>
<dbReference type="AlphaFoldDB" id="A0A2R6S487"/>
<evidence type="ECO:0000256" key="9">
    <source>
        <dbReference type="SAM" id="MobiDB-lite"/>
    </source>
</evidence>
<evidence type="ECO:0000259" key="10">
    <source>
        <dbReference type="PROSITE" id="PS50011"/>
    </source>
</evidence>
<comment type="catalytic activity">
    <reaction evidence="8">
        <text>L-seryl-[protein] + ATP = O-phospho-L-seryl-[protein] + ADP + H(+)</text>
        <dbReference type="Rhea" id="RHEA:17989"/>
        <dbReference type="Rhea" id="RHEA-COMP:9863"/>
        <dbReference type="Rhea" id="RHEA-COMP:11604"/>
        <dbReference type="ChEBI" id="CHEBI:15378"/>
        <dbReference type="ChEBI" id="CHEBI:29999"/>
        <dbReference type="ChEBI" id="CHEBI:30616"/>
        <dbReference type="ChEBI" id="CHEBI:83421"/>
        <dbReference type="ChEBI" id="CHEBI:456216"/>
        <dbReference type="EC" id="2.7.11.1"/>
    </reaction>
</comment>
<evidence type="ECO:0000256" key="4">
    <source>
        <dbReference type="ARBA" id="ARBA00022741"/>
    </source>
</evidence>
<reference evidence="11 12" key="1">
    <citation type="submission" date="2018-02" db="EMBL/GenBank/DDBJ databases">
        <title>Genome sequence of the basidiomycete white-rot fungus Phlebia centrifuga.</title>
        <authorList>
            <person name="Granchi Z."/>
            <person name="Peng M."/>
            <person name="de Vries R.P."/>
            <person name="Hilden K."/>
            <person name="Makela M.R."/>
            <person name="Grigoriev I."/>
            <person name="Riley R."/>
        </authorList>
    </citation>
    <scope>NUCLEOTIDE SEQUENCE [LARGE SCALE GENOMIC DNA]</scope>
    <source>
        <strain evidence="11 12">FBCC195</strain>
    </source>
</reference>
<dbReference type="SUPFAM" id="SSF56112">
    <property type="entry name" value="Protein kinase-like (PK-like)"/>
    <property type="match status" value="1"/>
</dbReference>
<dbReference type="PROSITE" id="PS00108">
    <property type="entry name" value="PROTEIN_KINASE_ST"/>
    <property type="match status" value="1"/>
</dbReference>
<dbReference type="InterPro" id="IPR000719">
    <property type="entry name" value="Prot_kinase_dom"/>
</dbReference>
<keyword evidence="6" id="KW-0067">ATP-binding</keyword>
<dbReference type="EC" id="2.7.11.1" evidence="1"/>
<evidence type="ECO:0000313" key="12">
    <source>
        <dbReference type="Proteomes" id="UP000186601"/>
    </source>
</evidence>
<feature type="compositionally biased region" description="Polar residues" evidence="9">
    <location>
        <begin position="226"/>
        <end position="239"/>
    </location>
</feature>
<keyword evidence="3" id="KW-0808">Transferase</keyword>
<dbReference type="STRING" id="98765.A0A2R6S487"/>
<feature type="compositionally biased region" description="Polar residues" evidence="9">
    <location>
        <begin position="431"/>
        <end position="442"/>
    </location>
</feature>
<dbReference type="Gene3D" id="1.10.510.10">
    <property type="entry name" value="Transferase(Phosphotransferase) domain 1"/>
    <property type="match status" value="2"/>
</dbReference>
<dbReference type="PANTHER" id="PTHR47634:SF9">
    <property type="entry name" value="PROTEIN KINASE DOMAIN-CONTAINING PROTEIN-RELATED"/>
    <property type="match status" value="1"/>
</dbReference>
<feature type="compositionally biased region" description="Low complexity" evidence="9">
    <location>
        <begin position="356"/>
        <end position="378"/>
    </location>
</feature>
<feature type="domain" description="Protein kinase" evidence="10">
    <location>
        <begin position="32"/>
        <end position="690"/>
    </location>
</feature>
<keyword evidence="2" id="KW-0723">Serine/threonine-protein kinase</keyword>
<feature type="region of interest" description="Disordered" evidence="9">
    <location>
        <begin position="226"/>
        <end position="249"/>
    </location>
</feature>